<evidence type="ECO:0000256" key="1">
    <source>
        <dbReference type="SAM" id="MobiDB-lite"/>
    </source>
</evidence>
<dbReference type="Proteomes" id="UP000284706">
    <property type="component" value="Unassembled WGS sequence"/>
</dbReference>
<reference evidence="2 3" key="1">
    <citation type="journal article" date="2018" name="Evol. Lett.">
        <title>Horizontal gene cluster transfer increased hallucinogenic mushroom diversity.</title>
        <authorList>
            <person name="Reynolds H.T."/>
            <person name="Vijayakumar V."/>
            <person name="Gluck-Thaler E."/>
            <person name="Korotkin H.B."/>
            <person name="Matheny P.B."/>
            <person name="Slot J.C."/>
        </authorList>
    </citation>
    <scope>NUCLEOTIDE SEQUENCE [LARGE SCALE GENOMIC DNA]</scope>
    <source>
        <strain evidence="2 3">SRW20</strain>
    </source>
</reference>
<feature type="region of interest" description="Disordered" evidence="1">
    <location>
        <begin position="1"/>
        <end position="78"/>
    </location>
</feature>
<accession>A0A409WLT6</accession>
<keyword evidence="3" id="KW-1185">Reference proteome</keyword>
<feature type="non-terminal residue" evidence="2">
    <location>
        <position position="160"/>
    </location>
</feature>
<dbReference type="EMBL" id="NHYE01004999">
    <property type="protein sequence ID" value="PPQ79485.1"/>
    <property type="molecule type" value="Genomic_DNA"/>
</dbReference>
<feature type="compositionally biased region" description="Low complexity" evidence="1">
    <location>
        <begin position="150"/>
        <end position="160"/>
    </location>
</feature>
<organism evidence="2 3">
    <name type="scientific">Gymnopilus dilepis</name>
    <dbReference type="NCBI Taxonomy" id="231916"/>
    <lineage>
        <taxon>Eukaryota</taxon>
        <taxon>Fungi</taxon>
        <taxon>Dikarya</taxon>
        <taxon>Basidiomycota</taxon>
        <taxon>Agaricomycotina</taxon>
        <taxon>Agaricomycetes</taxon>
        <taxon>Agaricomycetidae</taxon>
        <taxon>Agaricales</taxon>
        <taxon>Agaricineae</taxon>
        <taxon>Hymenogastraceae</taxon>
        <taxon>Gymnopilus</taxon>
    </lineage>
</organism>
<evidence type="ECO:0000313" key="2">
    <source>
        <dbReference type="EMBL" id="PPQ79485.1"/>
    </source>
</evidence>
<dbReference type="OrthoDB" id="10263272at2759"/>
<proteinExistence type="predicted"/>
<sequence length="160" mass="17135">MSGLKNSPFGKRLRASRQERDDEDGLSPRKPRVNPIFGSGTASSSSTPALDSRPTTSDSSGPESPVEFHGTSSALSMPRIAKDYGDRFVPSKDSGDLRTSYHLLEEGGPCTPSKNRIIPTESDALKEQANAIFNSILHTEVTPPSPRRPISPTRPAASSS</sequence>
<feature type="compositionally biased region" description="Low complexity" evidence="1">
    <location>
        <begin position="38"/>
        <end position="49"/>
    </location>
</feature>
<dbReference type="InParanoid" id="A0A409WLT6"/>
<protein>
    <submittedName>
        <fullName evidence="2">Uncharacterized protein</fullName>
    </submittedName>
</protein>
<gene>
    <name evidence="2" type="ORF">CVT26_015252</name>
</gene>
<dbReference type="STRING" id="231916.A0A409WLT6"/>
<dbReference type="AlphaFoldDB" id="A0A409WLT6"/>
<feature type="compositionally biased region" description="Polar residues" evidence="1">
    <location>
        <begin position="53"/>
        <end position="62"/>
    </location>
</feature>
<name>A0A409WLT6_9AGAR</name>
<evidence type="ECO:0000313" key="3">
    <source>
        <dbReference type="Proteomes" id="UP000284706"/>
    </source>
</evidence>
<feature type="region of interest" description="Disordered" evidence="1">
    <location>
        <begin position="138"/>
        <end position="160"/>
    </location>
</feature>
<comment type="caution">
    <text evidence="2">The sequence shown here is derived from an EMBL/GenBank/DDBJ whole genome shotgun (WGS) entry which is preliminary data.</text>
</comment>